<dbReference type="AlphaFoldDB" id="A0A0F9U6G4"/>
<name>A0A0F9U6G4_9ZZZZ</name>
<accession>A0A0F9U6G4</accession>
<reference evidence="1" key="1">
    <citation type="journal article" date="2015" name="Nature">
        <title>Complex archaea that bridge the gap between prokaryotes and eukaryotes.</title>
        <authorList>
            <person name="Spang A."/>
            <person name="Saw J.H."/>
            <person name="Jorgensen S.L."/>
            <person name="Zaremba-Niedzwiedzka K."/>
            <person name="Martijn J."/>
            <person name="Lind A.E."/>
            <person name="van Eijk R."/>
            <person name="Schleper C."/>
            <person name="Guy L."/>
            <person name="Ettema T.J."/>
        </authorList>
    </citation>
    <scope>NUCLEOTIDE SEQUENCE</scope>
</reference>
<protein>
    <submittedName>
        <fullName evidence="1">Uncharacterized protein</fullName>
    </submittedName>
</protein>
<dbReference type="EMBL" id="LAZR01000828">
    <property type="protein sequence ID" value="KKN56871.1"/>
    <property type="molecule type" value="Genomic_DNA"/>
</dbReference>
<comment type="caution">
    <text evidence="1">The sequence shown here is derived from an EMBL/GenBank/DDBJ whole genome shotgun (WGS) entry which is preliminary data.</text>
</comment>
<gene>
    <name evidence="1" type="ORF">LCGC14_0567960</name>
</gene>
<organism evidence="1">
    <name type="scientific">marine sediment metagenome</name>
    <dbReference type="NCBI Taxonomy" id="412755"/>
    <lineage>
        <taxon>unclassified sequences</taxon>
        <taxon>metagenomes</taxon>
        <taxon>ecological metagenomes</taxon>
    </lineage>
</organism>
<proteinExistence type="predicted"/>
<evidence type="ECO:0000313" key="1">
    <source>
        <dbReference type="EMBL" id="KKN56871.1"/>
    </source>
</evidence>
<sequence length="146" mass="15273">MIDKILKAARKVAADHKQHTVAIPPGPEAEELLGASGRKHTHVLIETDVEAFEELVRLASDYFNPGRAAGGGLCKKCGAPLLWVKTTSGANAPLDAAMIVGIDADGVSHRVHLNHFSTCPRAAEVTAEQKAHAAALPKDGKTKAAG</sequence>